<dbReference type="InterPro" id="IPR033932">
    <property type="entry name" value="YtcJ-like"/>
</dbReference>
<evidence type="ECO:0000256" key="1">
    <source>
        <dbReference type="SAM" id="MobiDB-lite"/>
    </source>
</evidence>
<accession>A0ABN5TYH0</accession>
<dbReference type="Gene3D" id="2.30.40.10">
    <property type="entry name" value="Urease, subunit C, domain 1"/>
    <property type="match status" value="1"/>
</dbReference>
<keyword evidence="5" id="KW-1185">Reference proteome</keyword>
<dbReference type="Gene3D" id="3.20.20.140">
    <property type="entry name" value="Metal-dependent hydrolases"/>
    <property type="match status" value="1"/>
</dbReference>
<dbReference type="EC" id="3.5.1.91" evidence="4"/>
<dbReference type="Proteomes" id="UP000278437">
    <property type="component" value="Chromosome"/>
</dbReference>
<name>A0ABN5TYH0_9GAMM</name>
<feature type="region of interest" description="Disordered" evidence="1">
    <location>
        <begin position="190"/>
        <end position="209"/>
    </location>
</feature>
<evidence type="ECO:0000313" key="5">
    <source>
        <dbReference type="Proteomes" id="UP000278437"/>
    </source>
</evidence>
<sequence length="601" mass="64822">MKHSLIALSMAAAAFGAQATSPTKPMADLIYFGGDIVTVNDALPEVEALAVKNGKILALGSKADVMRLQSPDTEVVDLGGKTLIPGFMDGHGHVFNTGIQALAANLLAPPDGEVTDIASLQQTLKDWYAKAENQQHGVVLGFGYDDSQLKEKRHPTRQELDAVAKDMPVLIIHQSGHLATFNTKALELAGFSPDSKDPEGGKIRREADGKTPNGVLEEIAFFGALMPMFAKLKPEENEVIFKAGMDLYASYGYTTAQEGRASTSAVETMYKVAKDGKLKLDVAVYPDIQVAQSVIKPPYLSDVYMNGFRVAGAKLNLDGSPQGKTAWLTEPYLVPPEGQQPGYKGYASMSDDDAAKYVELAQANGWQLLTHVNGDAAIDQLIKAVAASEKKHGKADRGFVAIHAQTARKDQVESFNRLGIFPSFFPMHTFYWGDWHSDSVLGKERASHISPTGWARQLGMIFTSHHDAPVALPDSMRVYYATVNRISRTGREIGPDQRVTPLEGLKAQTLWAATQYREEKSKGSLEVGKNADMVVLSANPLKVKPETIADIKVEQTIKDGVTVYSRATATHTAASGCAGSDKCAKVAAVAMAGAGMLHHMH</sequence>
<proteinExistence type="predicted"/>
<evidence type="ECO:0000256" key="2">
    <source>
        <dbReference type="SAM" id="SignalP"/>
    </source>
</evidence>
<organism evidence="4 5">
    <name type="scientific">Shewanella khirikhana</name>
    <dbReference type="NCBI Taxonomy" id="1965282"/>
    <lineage>
        <taxon>Bacteria</taxon>
        <taxon>Pseudomonadati</taxon>
        <taxon>Pseudomonadota</taxon>
        <taxon>Gammaproteobacteria</taxon>
        <taxon>Alteromonadales</taxon>
        <taxon>Shewanellaceae</taxon>
        <taxon>Shewanella</taxon>
    </lineage>
</organism>
<gene>
    <name evidence="4" type="primary">nfdA_2</name>
    <name evidence="4" type="ORF">STH12_03029</name>
</gene>
<dbReference type="InterPro" id="IPR032466">
    <property type="entry name" value="Metal_Hydrolase"/>
</dbReference>
<dbReference type="GO" id="GO:0016787">
    <property type="term" value="F:hydrolase activity"/>
    <property type="evidence" value="ECO:0007669"/>
    <property type="project" value="UniProtKB-KW"/>
</dbReference>
<dbReference type="Pfam" id="PF07969">
    <property type="entry name" value="Amidohydro_3"/>
    <property type="match status" value="1"/>
</dbReference>
<protein>
    <submittedName>
        <fullName evidence="4">N-substituted formamide deformylase</fullName>
        <ecNumber evidence="4">3.5.1.91</ecNumber>
    </submittedName>
</protein>
<dbReference type="SUPFAM" id="SSF51556">
    <property type="entry name" value="Metallo-dependent hydrolases"/>
    <property type="match status" value="1"/>
</dbReference>
<dbReference type="InterPro" id="IPR013108">
    <property type="entry name" value="Amidohydro_3"/>
</dbReference>
<dbReference type="PANTHER" id="PTHR22642">
    <property type="entry name" value="IMIDAZOLONEPROPIONASE"/>
    <property type="match status" value="1"/>
</dbReference>
<dbReference type="PANTHER" id="PTHR22642:SF2">
    <property type="entry name" value="PROTEIN LONG AFTER FAR-RED 3"/>
    <property type="match status" value="1"/>
</dbReference>
<dbReference type="EMBL" id="CP020373">
    <property type="protein sequence ID" value="AZQ12093.1"/>
    <property type="molecule type" value="Genomic_DNA"/>
</dbReference>
<feature type="chain" id="PRO_5045117891" evidence="2">
    <location>
        <begin position="20"/>
        <end position="601"/>
    </location>
</feature>
<reference evidence="5" key="1">
    <citation type="submission" date="2017-03" db="EMBL/GenBank/DDBJ databases">
        <title>Full genome sequence of a non-lethal Shewanella isolate that potentiates virulence of Vibio parahaemolyticus causing acute hepatopancreatic necrosis disease (AHPND) in shrimp.</title>
        <authorList>
            <person name="Prachumwat A."/>
            <person name="Sritunyalucksana K."/>
        </authorList>
    </citation>
    <scope>NUCLEOTIDE SEQUENCE [LARGE SCALE GENOMIC DNA]</scope>
    <source>
        <strain evidence="5">TH2012</strain>
    </source>
</reference>
<feature type="domain" description="Amidohydrolase 3" evidence="3">
    <location>
        <begin position="74"/>
        <end position="564"/>
    </location>
</feature>
<dbReference type="CDD" id="cd01300">
    <property type="entry name" value="YtcJ_like"/>
    <property type="match status" value="1"/>
</dbReference>
<evidence type="ECO:0000313" key="4">
    <source>
        <dbReference type="EMBL" id="AZQ12093.1"/>
    </source>
</evidence>
<keyword evidence="2" id="KW-0732">Signal</keyword>
<keyword evidence="4" id="KW-0378">Hydrolase</keyword>
<dbReference type="SUPFAM" id="SSF51338">
    <property type="entry name" value="Composite domain of metallo-dependent hydrolases"/>
    <property type="match status" value="1"/>
</dbReference>
<dbReference type="RefSeq" id="WP_126168290.1">
    <property type="nucleotide sequence ID" value="NZ_CP020373.1"/>
</dbReference>
<evidence type="ECO:0000259" key="3">
    <source>
        <dbReference type="Pfam" id="PF07969"/>
    </source>
</evidence>
<feature type="compositionally biased region" description="Basic and acidic residues" evidence="1">
    <location>
        <begin position="194"/>
        <end position="209"/>
    </location>
</feature>
<dbReference type="InterPro" id="IPR011059">
    <property type="entry name" value="Metal-dep_hydrolase_composite"/>
</dbReference>
<dbReference type="Gene3D" id="3.10.310.70">
    <property type="match status" value="1"/>
</dbReference>
<feature type="signal peptide" evidence="2">
    <location>
        <begin position="1"/>
        <end position="19"/>
    </location>
</feature>